<protein>
    <submittedName>
        <fullName evidence="1">Uncharacterized protein</fullName>
    </submittedName>
</protein>
<feature type="non-terminal residue" evidence="1">
    <location>
        <position position="1"/>
    </location>
</feature>
<name>A0A1B6KWK3_9HEMI</name>
<dbReference type="EMBL" id="GEBQ01024177">
    <property type="protein sequence ID" value="JAT15800.1"/>
    <property type="molecule type" value="Transcribed_RNA"/>
</dbReference>
<sequence>VIHLAPYDLVEALSDRGLRFTIGDESLAVCDSVKTLGVVLDRDITFSDHVTYTIQLAIGRIRGLYRFRDLLLESARLQFRLSCLLLLLSYINTAYGNSISKGDNK</sequence>
<reference evidence="1" key="1">
    <citation type="submission" date="2015-11" db="EMBL/GenBank/DDBJ databases">
        <title>De novo transcriptome assembly of four potential Pierce s Disease insect vectors from Arizona vineyards.</title>
        <authorList>
            <person name="Tassone E.E."/>
        </authorList>
    </citation>
    <scope>NUCLEOTIDE SEQUENCE</scope>
</reference>
<evidence type="ECO:0000313" key="1">
    <source>
        <dbReference type="EMBL" id="JAT15800.1"/>
    </source>
</evidence>
<organism evidence="1">
    <name type="scientific">Graphocephala atropunctata</name>
    <dbReference type="NCBI Taxonomy" id="36148"/>
    <lineage>
        <taxon>Eukaryota</taxon>
        <taxon>Metazoa</taxon>
        <taxon>Ecdysozoa</taxon>
        <taxon>Arthropoda</taxon>
        <taxon>Hexapoda</taxon>
        <taxon>Insecta</taxon>
        <taxon>Pterygota</taxon>
        <taxon>Neoptera</taxon>
        <taxon>Paraneoptera</taxon>
        <taxon>Hemiptera</taxon>
        <taxon>Auchenorrhyncha</taxon>
        <taxon>Membracoidea</taxon>
        <taxon>Cicadellidae</taxon>
        <taxon>Cicadellinae</taxon>
        <taxon>Cicadellini</taxon>
        <taxon>Graphocephala</taxon>
    </lineage>
</organism>
<accession>A0A1B6KWK3</accession>
<dbReference type="AlphaFoldDB" id="A0A1B6KWK3"/>
<gene>
    <name evidence="1" type="ORF">g.41204</name>
</gene>
<proteinExistence type="predicted"/>